<keyword evidence="2" id="KW-1185">Reference proteome</keyword>
<dbReference type="GO" id="GO:0006310">
    <property type="term" value="P:DNA recombination"/>
    <property type="evidence" value="ECO:0007669"/>
    <property type="project" value="InterPro"/>
</dbReference>
<dbReference type="EMBL" id="CP018866">
    <property type="protein sequence ID" value="AST93028.1"/>
    <property type="molecule type" value="Genomic_DNA"/>
</dbReference>
<sequence>MRDRTMAIKLSIPIEPMGAVRMTGRGKFVKPNAQRYLAYKSFIQWKAKQQLKEKTLLDGPIAVEIWFKMPIPKSWSKKKQVAALGEYHIKKPDADNLVKGVFDALNKLAWHDDNQVSKVTAIKLYGEVPGIDITVQELKGT</sequence>
<dbReference type="STRING" id="1314751.GCA_001591425_00777"/>
<dbReference type="GO" id="GO:0006281">
    <property type="term" value="P:DNA repair"/>
    <property type="evidence" value="ECO:0007669"/>
    <property type="project" value="InterPro"/>
</dbReference>
<dbReference type="AlphaFoldDB" id="A0A223KUM4"/>
<organism evidence="1 2">
    <name type="scientific">Sutcliffiella cohnii</name>
    <dbReference type="NCBI Taxonomy" id="33932"/>
    <lineage>
        <taxon>Bacteria</taxon>
        <taxon>Bacillati</taxon>
        <taxon>Bacillota</taxon>
        <taxon>Bacilli</taxon>
        <taxon>Bacillales</taxon>
        <taxon>Bacillaceae</taxon>
        <taxon>Sutcliffiella</taxon>
    </lineage>
</organism>
<accession>A0A223KUM4</accession>
<reference evidence="1 2" key="1">
    <citation type="submission" date="2016-12" db="EMBL/GenBank/DDBJ databases">
        <title>The whole genome sequencing and assembly of Bacillus cohnii DSM 6307T strain.</title>
        <authorList>
            <person name="Lee Y.-J."/>
            <person name="Yi H."/>
            <person name="Bahn Y.-S."/>
            <person name="Kim J.F."/>
            <person name="Lee D.-W."/>
        </authorList>
    </citation>
    <scope>NUCLEOTIDE SEQUENCE [LARGE SCALE GENOMIC DNA]</scope>
    <source>
        <strain evidence="1 2">DSM 6307</strain>
    </source>
</reference>
<dbReference type="Proteomes" id="UP000215224">
    <property type="component" value="Chromosome"/>
</dbReference>
<dbReference type="SUPFAM" id="SSF103084">
    <property type="entry name" value="Holliday junction resolvase RusA"/>
    <property type="match status" value="1"/>
</dbReference>
<dbReference type="InterPro" id="IPR008822">
    <property type="entry name" value="Endonuclease_RusA-like"/>
</dbReference>
<gene>
    <name evidence="1" type="ORF">BC6307_18075</name>
</gene>
<name>A0A223KUM4_9BACI</name>
<dbReference type="GO" id="GO:0000287">
    <property type="term" value="F:magnesium ion binding"/>
    <property type="evidence" value="ECO:0007669"/>
    <property type="project" value="InterPro"/>
</dbReference>
<protein>
    <submittedName>
        <fullName evidence="1">Uncharacterized protein</fullName>
    </submittedName>
</protein>
<evidence type="ECO:0000313" key="1">
    <source>
        <dbReference type="EMBL" id="AST93028.1"/>
    </source>
</evidence>
<dbReference type="InterPro" id="IPR036614">
    <property type="entry name" value="RusA-like_sf"/>
</dbReference>
<dbReference type="Pfam" id="PF05866">
    <property type="entry name" value="RusA"/>
    <property type="match status" value="1"/>
</dbReference>
<dbReference type="KEGG" id="bcoh:BC6307_18075"/>
<proteinExistence type="predicted"/>
<evidence type="ECO:0000313" key="2">
    <source>
        <dbReference type="Proteomes" id="UP000215224"/>
    </source>
</evidence>
<dbReference type="Gene3D" id="3.30.1330.70">
    <property type="entry name" value="Holliday junction resolvase RusA"/>
    <property type="match status" value="1"/>
</dbReference>